<accession>A0A074ME27</accession>
<evidence type="ECO:0000313" key="10">
    <source>
        <dbReference type="EMBL" id="KEO93086.1"/>
    </source>
</evidence>
<feature type="domain" description="Methylated-DNA-[protein]-cysteine S-methyltransferase DNA binding" evidence="9">
    <location>
        <begin position="88"/>
        <end position="167"/>
    </location>
</feature>
<dbReference type="CDD" id="cd06445">
    <property type="entry name" value="ATase"/>
    <property type="match status" value="1"/>
</dbReference>
<reference evidence="10 11" key="1">
    <citation type="submission" date="2014-04" db="EMBL/GenBank/DDBJ databases">
        <title>A comprehensive comparison of genomes of Erythrobacter spp. Strains.</title>
        <authorList>
            <person name="Zheng Q."/>
        </authorList>
    </citation>
    <scope>NUCLEOTIDE SEQUENCE [LARGE SCALE GENOMIC DNA]</scope>
    <source>
        <strain evidence="10 11">DSM 8509</strain>
    </source>
</reference>
<dbReference type="InterPro" id="IPR036388">
    <property type="entry name" value="WH-like_DNA-bd_sf"/>
</dbReference>
<keyword evidence="11" id="KW-1185">Reference proteome</keyword>
<proteinExistence type="inferred from homology"/>
<dbReference type="GO" id="GO:0032259">
    <property type="term" value="P:methylation"/>
    <property type="evidence" value="ECO:0007669"/>
    <property type="project" value="UniProtKB-KW"/>
</dbReference>
<dbReference type="SUPFAM" id="SSF46767">
    <property type="entry name" value="Methylated DNA-protein cysteine methyltransferase, C-terminal domain"/>
    <property type="match status" value="1"/>
</dbReference>
<evidence type="ECO:0000259" key="9">
    <source>
        <dbReference type="Pfam" id="PF01035"/>
    </source>
</evidence>
<evidence type="ECO:0000313" key="11">
    <source>
        <dbReference type="Proteomes" id="UP000027866"/>
    </source>
</evidence>
<dbReference type="EC" id="2.1.1.63" evidence="3"/>
<evidence type="ECO:0000256" key="2">
    <source>
        <dbReference type="ARBA" id="ARBA00008711"/>
    </source>
</evidence>
<evidence type="ECO:0000256" key="1">
    <source>
        <dbReference type="ARBA" id="ARBA00001286"/>
    </source>
</evidence>
<dbReference type="GO" id="GO:0003908">
    <property type="term" value="F:methylated-DNA-[protein]-cysteine S-methyltransferase activity"/>
    <property type="evidence" value="ECO:0007669"/>
    <property type="project" value="UniProtKB-EC"/>
</dbReference>
<dbReference type="SUPFAM" id="SSF53155">
    <property type="entry name" value="Methylated DNA-protein cysteine methyltransferase domain"/>
    <property type="match status" value="1"/>
</dbReference>
<dbReference type="PROSITE" id="PS00374">
    <property type="entry name" value="MGMT"/>
    <property type="match status" value="1"/>
</dbReference>
<comment type="catalytic activity">
    <reaction evidence="8">
        <text>a 6-O-methyl-2'-deoxyguanosine in DNA + L-cysteinyl-[protein] = S-methyl-L-cysteinyl-[protein] + a 2'-deoxyguanosine in DNA</text>
        <dbReference type="Rhea" id="RHEA:24000"/>
        <dbReference type="Rhea" id="RHEA-COMP:10131"/>
        <dbReference type="Rhea" id="RHEA-COMP:10132"/>
        <dbReference type="Rhea" id="RHEA-COMP:11367"/>
        <dbReference type="Rhea" id="RHEA-COMP:11368"/>
        <dbReference type="ChEBI" id="CHEBI:29950"/>
        <dbReference type="ChEBI" id="CHEBI:82612"/>
        <dbReference type="ChEBI" id="CHEBI:85445"/>
        <dbReference type="ChEBI" id="CHEBI:85448"/>
        <dbReference type="EC" id="2.1.1.63"/>
    </reaction>
</comment>
<keyword evidence="5" id="KW-0808">Transferase</keyword>
<dbReference type="PATRIC" id="fig|39960.10.peg.1117"/>
<keyword evidence="7" id="KW-0234">DNA repair</keyword>
<dbReference type="InterPro" id="IPR014048">
    <property type="entry name" value="MethylDNA_cys_MeTrfase_DNA-bd"/>
</dbReference>
<organism evidence="10 11">
    <name type="scientific">Erythrobacter litoralis</name>
    <dbReference type="NCBI Taxonomy" id="39960"/>
    <lineage>
        <taxon>Bacteria</taxon>
        <taxon>Pseudomonadati</taxon>
        <taxon>Pseudomonadota</taxon>
        <taxon>Alphaproteobacteria</taxon>
        <taxon>Sphingomonadales</taxon>
        <taxon>Erythrobacteraceae</taxon>
        <taxon>Erythrobacter/Porphyrobacter group</taxon>
        <taxon>Erythrobacter</taxon>
    </lineage>
</organism>
<dbReference type="Proteomes" id="UP000027866">
    <property type="component" value="Unassembled WGS sequence"/>
</dbReference>
<keyword evidence="6" id="KW-0227">DNA damage</keyword>
<gene>
    <name evidence="10" type="ORF">EH32_12735</name>
</gene>
<dbReference type="Pfam" id="PF01035">
    <property type="entry name" value="DNA_binding_1"/>
    <property type="match status" value="1"/>
</dbReference>
<dbReference type="AlphaFoldDB" id="A0A074ME27"/>
<dbReference type="RefSeq" id="WP_081845651.1">
    <property type="nucleotide sequence ID" value="NZ_CP017057.1"/>
</dbReference>
<dbReference type="Gene3D" id="3.30.160.70">
    <property type="entry name" value="Methylated DNA-protein cysteine methyltransferase domain"/>
    <property type="match status" value="1"/>
</dbReference>
<evidence type="ECO:0000256" key="6">
    <source>
        <dbReference type="ARBA" id="ARBA00022763"/>
    </source>
</evidence>
<dbReference type="EMBL" id="JMIX01000007">
    <property type="protein sequence ID" value="KEO93086.1"/>
    <property type="molecule type" value="Genomic_DNA"/>
</dbReference>
<protein>
    <recommendedName>
        <fullName evidence="3">methylated-DNA--[protein]-cysteine S-methyltransferase</fullName>
        <ecNumber evidence="3">2.1.1.63</ecNumber>
    </recommendedName>
</protein>
<sequence length="169" mass="18198">MTRHWRSRSIGWQVRSTSLGPVLLAASENGICCLAFEDSENGLQRRFSGAQLMPAGARERALFDRAVAAIDQPGEDARSIPLDVHGTAFQHRVWEELRRIPPGQTRSYGELAAALGQPGAARAVGGANGANRVAVLIPCHRVIAADGGLGGYAYGEAIKRELLRRERGD</sequence>
<dbReference type="FunFam" id="1.10.10.10:FF:000214">
    <property type="entry name" value="Methylated-DNA--protein-cysteine methyltransferase"/>
    <property type="match status" value="1"/>
</dbReference>
<keyword evidence="4" id="KW-0489">Methyltransferase</keyword>
<name>A0A074ME27_9SPHN</name>
<dbReference type="PANTHER" id="PTHR10815">
    <property type="entry name" value="METHYLATED-DNA--PROTEIN-CYSTEINE METHYLTRANSFERASE"/>
    <property type="match status" value="1"/>
</dbReference>
<dbReference type="Gene3D" id="1.10.10.10">
    <property type="entry name" value="Winged helix-like DNA-binding domain superfamily/Winged helix DNA-binding domain"/>
    <property type="match status" value="1"/>
</dbReference>
<dbReference type="KEGG" id="elq:Ga0102493_112029"/>
<evidence type="ECO:0000256" key="5">
    <source>
        <dbReference type="ARBA" id="ARBA00022679"/>
    </source>
</evidence>
<dbReference type="InterPro" id="IPR036217">
    <property type="entry name" value="MethylDNA_cys_MeTrfase_DNAb"/>
</dbReference>
<dbReference type="NCBIfam" id="TIGR00589">
    <property type="entry name" value="ogt"/>
    <property type="match status" value="1"/>
</dbReference>
<dbReference type="GO" id="GO:0006281">
    <property type="term" value="P:DNA repair"/>
    <property type="evidence" value="ECO:0007669"/>
    <property type="project" value="UniProtKB-KW"/>
</dbReference>
<evidence type="ECO:0000256" key="4">
    <source>
        <dbReference type="ARBA" id="ARBA00022603"/>
    </source>
</evidence>
<dbReference type="PANTHER" id="PTHR10815:SF14">
    <property type="entry name" value="BIFUNCTIONAL TRANSCRIPTIONAL ACTIVATOR_DNA REPAIR ENZYME ADA"/>
    <property type="match status" value="1"/>
</dbReference>
<evidence type="ECO:0000256" key="8">
    <source>
        <dbReference type="ARBA" id="ARBA00049348"/>
    </source>
</evidence>
<dbReference type="OrthoDB" id="9802228at2"/>
<comment type="similarity">
    <text evidence="2">Belongs to the MGMT family.</text>
</comment>
<comment type="catalytic activity">
    <reaction evidence="1">
        <text>a 4-O-methyl-thymidine in DNA + L-cysteinyl-[protein] = a thymidine in DNA + S-methyl-L-cysteinyl-[protein]</text>
        <dbReference type="Rhea" id="RHEA:53428"/>
        <dbReference type="Rhea" id="RHEA-COMP:10131"/>
        <dbReference type="Rhea" id="RHEA-COMP:10132"/>
        <dbReference type="Rhea" id="RHEA-COMP:13555"/>
        <dbReference type="Rhea" id="RHEA-COMP:13556"/>
        <dbReference type="ChEBI" id="CHEBI:29950"/>
        <dbReference type="ChEBI" id="CHEBI:82612"/>
        <dbReference type="ChEBI" id="CHEBI:137386"/>
        <dbReference type="ChEBI" id="CHEBI:137387"/>
        <dbReference type="EC" id="2.1.1.63"/>
    </reaction>
</comment>
<dbReference type="InterPro" id="IPR036631">
    <property type="entry name" value="MGMT_N_sf"/>
</dbReference>
<comment type="caution">
    <text evidence="10">The sequence shown here is derived from an EMBL/GenBank/DDBJ whole genome shotgun (WGS) entry which is preliminary data.</text>
</comment>
<dbReference type="InterPro" id="IPR001497">
    <property type="entry name" value="MethylDNA_cys_MeTrfase_AS"/>
</dbReference>
<evidence type="ECO:0000256" key="3">
    <source>
        <dbReference type="ARBA" id="ARBA00011918"/>
    </source>
</evidence>
<evidence type="ECO:0000256" key="7">
    <source>
        <dbReference type="ARBA" id="ARBA00023204"/>
    </source>
</evidence>